<dbReference type="InterPro" id="IPR050942">
    <property type="entry name" value="F-box_BR-signaling"/>
</dbReference>
<dbReference type="AlphaFoldDB" id="A0A6P5WQ17"/>
<sequence>MAAQSSWPDLPQDILESIFGFAKDPIDIVRCGAVCKSWLPTALQVFRKFFPLCLIQYGKGMAETRVVFNILTKETRKIYLPEATQNWIIGSCNSWLFMVDFIRFPDRLKLLNIFSKSQIDLPIPISSSAKLSPVDYFRDKLYASISESNHRKSLVTCNYQLEIEAMVSIPEIFQSYYTHPFFIKSHNDDLWLVGCSINGSLYPDGAFFKIFEFDVCIKEFREVNDLGGCSLFLCFNDNHVLAKARNSETWFKANCIYHFRFWERKYCVFDLETRILEILPCQIFTKSEYKRTLWFNLDV</sequence>
<dbReference type="InterPro" id="IPR036047">
    <property type="entry name" value="F-box-like_dom_sf"/>
</dbReference>
<dbReference type="PANTHER" id="PTHR44259">
    <property type="entry name" value="OS07G0183000 PROTEIN-RELATED"/>
    <property type="match status" value="1"/>
</dbReference>
<dbReference type="Gene3D" id="1.20.1280.50">
    <property type="match status" value="1"/>
</dbReference>
<dbReference type="Pfam" id="PF03478">
    <property type="entry name" value="Beta-prop_KIB1-4"/>
    <property type="match status" value="1"/>
</dbReference>
<accession>A0A6P5WQ17</accession>
<organism evidence="3 4">
    <name type="scientific">Durio zibethinus</name>
    <name type="common">Durian</name>
    <dbReference type="NCBI Taxonomy" id="66656"/>
    <lineage>
        <taxon>Eukaryota</taxon>
        <taxon>Viridiplantae</taxon>
        <taxon>Streptophyta</taxon>
        <taxon>Embryophyta</taxon>
        <taxon>Tracheophyta</taxon>
        <taxon>Spermatophyta</taxon>
        <taxon>Magnoliopsida</taxon>
        <taxon>eudicotyledons</taxon>
        <taxon>Gunneridae</taxon>
        <taxon>Pentapetalae</taxon>
        <taxon>rosids</taxon>
        <taxon>malvids</taxon>
        <taxon>Malvales</taxon>
        <taxon>Malvaceae</taxon>
        <taxon>Helicteroideae</taxon>
        <taxon>Durio</taxon>
    </lineage>
</organism>
<dbReference type="PANTHER" id="PTHR44259:SF114">
    <property type="entry name" value="OS06G0707300 PROTEIN"/>
    <property type="match status" value="1"/>
</dbReference>
<dbReference type="GeneID" id="111276328"/>
<dbReference type="KEGG" id="dzi:111276328"/>
<gene>
    <name evidence="4" type="primary">LOC111276328</name>
</gene>
<evidence type="ECO:0000259" key="2">
    <source>
        <dbReference type="Pfam" id="PF12937"/>
    </source>
</evidence>
<feature type="domain" description="KIB1-4 beta-propeller" evidence="1">
    <location>
        <begin position="68"/>
        <end position="155"/>
    </location>
</feature>
<name>A0A6P5WQ17_DURZI</name>
<keyword evidence="3" id="KW-1185">Reference proteome</keyword>
<dbReference type="OrthoDB" id="642536at2759"/>
<reference evidence="4" key="1">
    <citation type="submission" date="2025-08" db="UniProtKB">
        <authorList>
            <consortium name="RefSeq"/>
        </authorList>
    </citation>
    <scope>IDENTIFICATION</scope>
    <source>
        <tissue evidence="4">Fruit stalk</tissue>
    </source>
</reference>
<dbReference type="SUPFAM" id="SSF81383">
    <property type="entry name" value="F-box domain"/>
    <property type="match status" value="1"/>
</dbReference>
<dbReference type="RefSeq" id="XP_022717812.1">
    <property type="nucleotide sequence ID" value="XM_022862077.1"/>
</dbReference>
<dbReference type="InterPro" id="IPR001810">
    <property type="entry name" value="F-box_dom"/>
</dbReference>
<feature type="domain" description="F-box" evidence="2">
    <location>
        <begin position="7"/>
        <end position="38"/>
    </location>
</feature>
<dbReference type="Proteomes" id="UP000515121">
    <property type="component" value="Unplaced"/>
</dbReference>
<evidence type="ECO:0000313" key="4">
    <source>
        <dbReference type="RefSeq" id="XP_022717812.1"/>
    </source>
</evidence>
<dbReference type="InterPro" id="IPR005174">
    <property type="entry name" value="KIB1-4_b-propeller"/>
</dbReference>
<protein>
    <submittedName>
        <fullName evidence="4">Uncharacterized protein LOC111276328</fullName>
    </submittedName>
</protein>
<dbReference type="Pfam" id="PF12937">
    <property type="entry name" value="F-box-like"/>
    <property type="match status" value="1"/>
</dbReference>
<proteinExistence type="predicted"/>
<evidence type="ECO:0000313" key="3">
    <source>
        <dbReference type="Proteomes" id="UP000515121"/>
    </source>
</evidence>
<evidence type="ECO:0000259" key="1">
    <source>
        <dbReference type="Pfam" id="PF03478"/>
    </source>
</evidence>